<dbReference type="AlphaFoldDB" id="A0A1I4GNE7"/>
<sequence length="106" mass="12323">MTAARHPARHPPDPDDRARTIRFPPFWHAYVARQTEPRLAVLDALVDAHVERRVLRRYLRRLKHATLFAFVTAATAAHWFSEQIAWLTERMPALRAFWALITGGSR</sequence>
<protein>
    <submittedName>
        <fullName evidence="2">Uncharacterized protein</fullName>
    </submittedName>
</protein>
<dbReference type="EMBL" id="FOTK01000003">
    <property type="protein sequence ID" value="SFL30907.1"/>
    <property type="molecule type" value="Genomic_DNA"/>
</dbReference>
<keyword evidence="1" id="KW-0812">Transmembrane</keyword>
<organism evidence="2 3">
    <name type="scientific">Methylobacterium pseudosasicola</name>
    <dbReference type="NCBI Taxonomy" id="582667"/>
    <lineage>
        <taxon>Bacteria</taxon>
        <taxon>Pseudomonadati</taxon>
        <taxon>Pseudomonadota</taxon>
        <taxon>Alphaproteobacteria</taxon>
        <taxon>Hyphomicrobiales</taxon>
        <taxon>Methylobacteriaceae</taxon>
        <taxon>Methylobacterium</taxon>
    </lineage>
</organism>
<keyword evidence="1" id="KW-1133">Transmembrane helix</keyword>
<keyword evidence="1" id="KW-0472">Membrane</keyword>
<proteinExistence type="predicted"/>
<evidence type="ECO:0000313" key="2">
    <source>
        <dbReference type="EMBL" id="SFL30907.1"/>
    </source>
</evidence>
<dbReference type="RefSeq" id="WP_244537009.1">
    <property type="nucleotide sequence ID" value="NZ_FOTK01000003.1"/>
</dbReference>
<evidence type="ECO:0000313" key="3">
    <source>
        <dbReference type="Proteomes" id="UP000199048"/>
    </source>
</evidence>
<keyword evidence="3" id="KW-1185">Reference proteome</keyword>
<evidence type="ECO:0000256" key="1">
    <source>
        <dbReference type="SAM" id="Phobius"/>
    </source>
</evidence>
<gene>
    <name evidence="2" type="ORF">SAMN05192568_100391</name>
</gene>
<name>A0A1I4GNE7_9HYPH</name>
<reference evidence="3" key="1">
    <citation type="submission" date="2016-10" db="EMBL/GenBank/DDBJ databases">
        <authorList>
            <person name="Varghese N."/>
            <person name="Submissions S."/>
        </authorList>
    </citation>
    <scope>NUCLEOTIDE SEQUENCE [LARGE SCALE GENOMIC DNA]</scope>
    <source>
        <strain evidence="3">BL36</strain>
    </source>
</reference>
<feature type="transmembrane region" description="Helical" evidence="1">
    <location>
        <begin position="62"/>
        <end position="81"/>
    </location>
</feature>
<accession>A0A1I4GNE7</accession>
<dbReference type="STRING" id="582667.SAMN05192568_100391"/>
<dbReference type="Proteomes" id="UP000199048">
    <property type="component" value="Unassembled WGS sequence"/>
</dbReference>